<reference evidence="7" key="3">
    <citation type="journal article" date="2011" name="PLoS ONE">
        <title>Genome sequence of a mesophilic hydrogenotrophic methanogen Methanocella paludicola, the first cultivated representative of the order Methanocellales.</title>
        <authorList>
            <person name="Sakai S."/>
            <person name="Takaki Y."/>
            <person name="Shimamura S."/>
            <person name="Sekine M."/>
            <person name="Tajima T."/>
            <person name="Kosugi H."/>
            <person name="Ichikawa N."/>
            <person name="Tasumi E."/>
            <person name="Hiraki A.T."/>
            <person name="Shimizu A."/>
            <person name="Kato Y."/>
            <person name="Nishiko R."/>
            <person name="Mori K."/>
            <person name="Fujita N."/>
            <person name="Imachi H."/>
            <person name="Takai K."/>
        </authorList>
    </citation>
    <scope>NUCLEOTIDE SEQUENCE [LARGE SCALE GENOMIC DNA]</scope>
    <source>
        <strain evidence="7">DSM 17711 / JCM 13418 / NBRC 101707 / SANAE</strain>
    </source>
</reference>
<evidence type="ECO:0000259" key="5">
    <source>
        <dbReference type="SMART" id="SM01001"/>
    </source>
</evidence>
<evidence type="ECO:0000313" key="6">
    <source>
        <dbReference type="EMBL" id="BAI60197.1"/>
    </source>
</evidence>
<protein>
    <recommendedName>
        <fullName evidence="3">N5-carboxyaminoimidazole ribonucleotide mutase</fullName>
        <shortName evidence="3">N5-CAIR mutase</shortName>
        <ecNumber evidence="3">5.4.99.18</ecNumber>
    </recommendedName>
    <alternativeName>
        <fullName evidence="3">5-(carboxyamino)imidazole ribonucleotide mutase</fullName>
    </alternativeName>
</protein>
<dbReference type="InterPro" id="IPR033747">
    <property type="entry name" value="PurE_ClassI"/>
</dbReference>
<evidence type="ECO:0000256" key="2">
    <source>
        <dbReference type="ARBA" id="ARBA00023235"/>
    </source>
</evidence>
<dbReference type="Proteomes" id="UP000001882">
    <property type="component" value="Chromosome"/>
</dbReference>
<dbReference type="NCBIfam" id="TIGR01162">
    <property type="entry name" value="purE"/>
    <property type="match status" value="1"/>
</dbReference>
<keyword evidence="2 3" id="KW-0413">Isomerase</keyword>
<gene>
    <name evidence="3 6" type="primary">purE</name>
    <name evidence="6" type="ordered locus">MCP_0125</name>
</gene>
<dbReference type="InParanoid" id="D1YUS5"/>
<keyword evidence="1 3" id="KW-0658">Purine biosynthesis</keyword>
<dbReference type="Pfam" id="PF00731">
    <property type="entry name" value="AIRC"/>
    <property type="match status" value="1"/>
</dbReference>
<feature type="binding site" evidence="3 4">
    <location>
        <position position="10"/>
    </location>
    <ligand>
        <name>substrate</name>
    </ligand>
</feature>
<comment type="catalytic activity">
    <reaction evidence="3">
        <text>5-carboxyamino-1-(5-phospho-D-ribosyl)imidazole + H(+) = 5-amino-1-(5-phospho-D-ribosyl)imidazole-4-carboxylate</text>
        <dbReference type="Rhea" id="RHEA:13193"/>
        <dbReference type="ChEBI" id="CHEBI:15378"/>
        <dbReference type="ChEBI" id="CHEBI:58730"/>
        <dbReference type="ChEBI" id="CHEBI:77657"/>
        <dbReference type="EC" id="5.4.99.18"/>
    </reaction>
</comment>
<dbReference type="PATRIC" id="fig|304371.9.peg.131"/>
<keyword evidence="7" id="KW-1185">Reference proteome</keyword>
<dbReference type="EMBL" id="AP011532">
    <property type="protein sequence ID" value="BAI60197.1"/>
    <property type="molecule type" value="Genomic_DNA"/>
</dbReference>
<dbReference type="PANTHER" id="PTHR23046:SF2">
    <property type="entry name" value="PHOSPHORIBOSYLAMINOIMIDAZOLE CARBOXYLASE"/>
    <property type="match status" value="1"/>
</dbReference>
<evidence type="ECO:0000256" key="1">
    <source>
        <dbReference type="ARBA" id="ARBA00022755"/>
    </source>
</evidence>
<name>D1YUS5_METPS</name>
<evidence type="ECO:0000256" key="4">
    <source>
        <dbReference type="PIRSR" id="PIRSR001338-1"/>
    </source>
</evidence>
<organism evidence="6 7">
    <name type="scientific">Methanocella paludicola (strain DSM 17711 / JCM 13418 / NBRC 101707 / SANAE)</name>
    <dbReference type="NCBI Taxonomy" id="304371"/>
    <lineage>
        <taxon>Archaea</taxon>
        <taxon>Methanobacteriati</taxon>
        <taxon>Methanobacteriota</taxon>
        <taxon>Stenosarchaea group</taxon>
        <taxon>Methanomicrobia</taxon>
        <taxon>Methanocellales</taxon>
        <taxon>Methanocellaceae</taxon>
        <taxon>Methanocella</taxon>
    </lineage>
</organism>
<evidence type="ECO:0000313" key="7">
    <source>
        <dbReference type="Proteomes" id="UP000001882"/>
    </source>
</evidence>
<reference evidence="6 7" key="1">
    <citation type="journal article" date="2007" name="Appl. Environ. Microbiol.">
        <title>Isolation of key methanogens for global methane emission from rice paddy fields: a novel isolate affiliated with the clone cluster rice cluster I.</title>
        <authorList>
            <person name="Sakai S."/>
            <person name="Imachi H."/>
            <person name="Sekiguchi Y."/>
            <person name="Ohashi A."/>
            <person name="Harada H."/>
            <person name="Kamagata Y."/>
        </authorList>
    </citation>
    <scope>NUCLEOTIDE SEQUENCE [LARGE SCALE GENOMIC DNA]</scope>
    <source>
        <strain evidence="7">DSM 17711 / JCM 13418 / NBRC 101707 / SANAE</strain>
    </source>
</reference>
<dbReference type="HAMAP" id="MF_01929">
    <property type="entry name" value="PurE_classI"/>
    <property type="match status" value="1"/>
</dbReference>
<dbReference type="FunCoup" id="D1YUS5">
    <property type="interactions" value="13"/>
</dbReference>
<dbReference type="UniPathway" id="UPA00074">
    <property type="reaction ID" value="UER00943"/>
</dbReference>
<dbReference type="RefSeq" id="WP_012898877.1">
    <property type="nucleotide sequence ID" value="NC_013665.1"/>
</dbReference>
<accession>D1YUS5</accession>
<dbReference type="KEGG" id="mpd:MCP_0125"/>
<dbReference type="STRING" id="304371.MCP_0125"/>
<feature type="domain" description="PurE" evidence="5">
    <location>
        <begin position="2"/>
        <end position="127"/>
    </location>
</feature>
<dbReference type="EC" id="5.4.99.18" evidence="3"/>
<dbReference type="AlphaFoldDB" id="D1YUS5"/>
<feature type="binding site" evidence="3 4">
    <location>
        <position position="13"/>
    </location>
    <ligand>
        <name>substrate</name>
    </ligand>
</feature>
<reference evidence="6 7" key="2">
    <citation type="journal article" date="2008" name="Int. J. Syst. Evol. Microbiol.">
        <title>Methanocella paludicola gen. nov., sp. nov., a methane-producing archaeon, the first isolate of the lineage 'Rice Cluster I', and proposal of the new archaeal order Methanocellales ord. nov.</title>
        <authorList>
            <person name="Sakai S."/>
            <person name="Imachi H."/>
            <person name="Hanada S."/>
            <person name="Ohashi A."/>
            <person name="Harada H."/>
            <person name="Kamagata Y."/>
        </authorList>
    </citation>
    <scope>NUCLEOTIDE SEQUENCE [LARGE SCALE GENOMIC DNA]</scope>
    <source>
        <strain evidence="7">DSM 17711 / JCM 13418 / NBRC 101707 / SANAE</strain>
    </source>
</reference>
<feature type="binding site" evidence="3 4">
    <location>
        <position position="40"/>
    </location>
    <ligand>
        <name>substrate</name>
    </ligand>
</feature>
<comment type="similarity">
    <text evidence="3">Belongs to the AIR carboxylase family. Class I subfamily.</text>
</comment>
<dbReference type="GO" id="GO:0034023">
    <property type="term" value="F:5-(carboxyamino)imidazole ribonucleotide mutase activity"/>
    <property type="evidence" value="ECO:0007669"/>
    <property type="project" value="UniProtKB-UniRule"/>
</dbReference>
<comment type="pathway">
    <text evidence="3">Purine metabolism; IMP biosynthesis via de novo pathway; 5-amino-1-(5-phospho-D-ribosyl)imidazole-4-carboxylate from 5-amino-1-(5-phospho-D-ribosyl)imidazole (N5-CAIR route): step 2/2.</text>
</comment>
<evidence type="ECO:0000256" key="3">
    <source>
        <dbReference type="HAMAP-Rule" id="MF_01929"/>
    </source>
</evidence>
<dbReference type="PIRSF" id="PIRSF001338">
    <property type="entry name" value="AIR_carboxylase"/>
    <property type="match status" value="1"/>
</dbReference>
<dbReference type="GeneID" id="8680282"/>
<dbReference type="InterPro" id="IPR000031">
    <property type="entry name" value="PurE_dom"/>
</dbReference>
<dbReference type="InterPro" id="IPR024694">
    <property type="entry name" value="PurE_prokaryotes"/>
</dbReference>
<dbReference type="GO" id="GO:0006189">
    <property type="term" value="P:'de novo' IMP biosynthetic process"/>
    <property type="evidence" value="ECO:0007669"/>
    <property type="project" value="UniProtKB-UniRule"/>
</dbReference>
<dbReference type="SMART" id="SM01001">
    <property type="entry name" value="AIRC"/>
    <property type="match status" value="1"/>
</dbReference>
<dbReference type="SUPFAM" id="SSF52255">
    <property type="entry name" value="N5-CAIR mutase (phosphoribosylaminoimidazole carboxylase, PurE)"/>
    <property type="match status" value="1"/>
</dbReference>
<dbReference type="PANTHER" id="PTHR23046">
    <property type="entry name" value="PHOSPHORIBOSYLAMINOIMIDAZOLE CARBOXYLASE CATALYTIC SUBUNIT"/>
    <property type="match status" value="1"/>
</dbReference>
<dbReference type="Gene3D" id="3.40.50.1970">
    <property type="match status" value="1"/>
</dbReference>
<sequence length="129" mass="13238">MADVAVILGSASDRAIADRAVEVLSKNNISFDLQVLSAHRNPDELDVYVKRSDAKVYITIAGLSAALPGVVASKTSRPVIGVPVSAKLGGLDALLSIVQMPKGVPVACVGIDNGDNAAHLAIRILGVGQ</sequence>
<dbReference type="eggNOG" id="arCOG02464">
    <property type="taxonomic scope" value="Archaea"/>
</dbReference>
<dbReference type="OrthoDB" id="9473at2157"/>
<proteinExistence type="inferred from homology"/>
<comment type="function">
    <text evidence="3">Catalyzes the conversion of N5-carboxyaminoimidazole ribonucleotide (N5-CAIR) to 4-carboxy-5-aminoimidazole ribonucleotide (CAIR).</text>
</comment>